<reference evidence="2 3" key="1">
    <citation type="submission" date="2018-03" db="EMBL/GenBank/DDBJ databases">
        <title>The ancient ancestry and fast evolution of plastids.</title>
        <authorList>
            <person name="Moore K.R."/>
            <person name="Magnabosco C."/>
            <person name="Momper L."/>
            <person name="Gold D.A."/>
            <person name="Bosak T."/>
            <person name="Fournier G.P."/>
        </authorList>
    </citation>
    <scope>NUCLEOTIDE SEQUENCE [LARGE SCALE GENOMIC DNA]</scope>
    <source>
        <strain evidence="2 3">CCALA 016</strain>
    </source>
</reference>
<dbReference type="EMBL" id="PXOH01000018">
    <property type="protein sequence ID" value="PSF35709.1"/>
    <property type="molecule type" value="Genomic_DNA"/>
</dbReference>
<accession>A0A2T1LVR3</accession>
<name>A0A2T1LVR3_9CHRO</name>
<feature type="compositionally biased region" description="Pro residues" evidence="1">
    <location>
        <begin position="147"/>
        <end position="166"/>
    </location>
</feature>
<feature type="region of interest" description="Disordered" evidence="1">
    <location>
        <begin position="135"/>
        <end position="182"/>
    </location>
</feature>
<reference evidence="2 3" key="2">
    <citation type="submission" date="2018-03" db="EMBL/GenBank/DDBJ databases">
        <authorList>
            <person name="Keele B.F."/>
        </authorList>
    </citation>
    <scope>NUCLEOTIDE SEQUENCE [LARGE SCALE GENOMIC DNA]</scope>
    <source>
        <strain evidence="2 3">CCALA 016</strain>
    </source>
</reference>
<proteinExistence type="predicted"/>
<gene>
    <name evidence="2" type="ORF">C7H19_15860</name>
</gene>
<protein>
    <submittedName>
        <fullName evidence="2">Uncharacterized protein</fullName>
    </submittedName>
</protein>
<evidence type="ECO:0000256" key="1">
    <source>
        <dbReference type="SAM" id="MobiDB-lite"/>
    </source>
</evidence>
<comment type="caution">
    <text evidence="2">The sequence shown here is derived from an EMBL/GenBank/DDBJ whole genome shotgun (WGS) entry which is preliminary data.</text>
</comment>
<organism evidence="2 3">
    <name type="scientific">Aphanothece hegewaldii CCALA 016</name>
    <dbReference type="NCBI Taxonomy" id="2107694"/>
    <lineage>
        <taxon>Bacteria</taxon>
        <taxon>Bacillati</taxon>
        <taxon>Cyanobacteriota</taxon>
        <taxon>Cyanophyceae</taxon>
        <taxon>Oscillatoriophycideae</taxon>
        <taxon>Chroococcales</taxon>
        <taxon>Aphanothecaceae</taxon>
        <taxon>Aphanothece</taxon>
    </lineage>
</organism>
<dbReference type="AlphaFoldDB" id="A0A2T1LVR3"/>
<evidence type="ECO:0000313" key="2">
    <source>
        <dbReference type="EMBL" id="PSF35709.1"/>
    </source>
</evidence>
<evidence type="ECO:0000313" key="3">
    <source>
        <dbReference type="Proteomes" id="UP000239001"/>
    </source>
</evidence>
<dbReference type="Proteomes" id="UP000239001">
    <property type="component" value="Unassembled WGS sequence"/>
</dbReference>
<sequence length="182" mass="20786">MGVALGLSLSFWTGHLTHAQSLRPEYVANIVYQRLPEIPKENQYIRQSTKEVDPDNTLISRLIRYNQDVQKRPVRYRLDWKLAFADYLGANEPVKEERYPGRNTLTVNPYKKDLEVIRSLNRRQRNELVNIIASVYNPPASQSETPQPTPQSSPQPTPQPSPPTAPQKPTFSQPGDSQLLKP</sequence>
<keyword evidence="3" id="KW-1185">Reference proteome</keyword>